<evidence type="ECO:0000256" key="1">
    <source>
        <dbReference type="SAM" id="SignalP"/>
    </source>
</evidence>
<proteinExistence type="predicted"/>
<feature type="chain" id="PRO_5032425925" evidence="1">
    <location>
        <begin position="19"/>
        <end position="90"/>
    </location>
</feature>
<name>A0A814IRR6_9BILA</name>
<accession>A0A814IRR6</accession>
<reference evidence="2" key="1">
    <citation type="submission" date="2021-02" db="EMBL/GenBank/DDBJ databases">
        <authorList>
            <person name="Nowell W R."/>
        </authorList>
    </citation>
    <scope>NUCLEOTIDE SEQUENCE</scope>
    <source>
        <strain evidence="2">Ploen Becks lab</strain>
    </source>
</reference>
<feature type="signal peptide" evidence="1">
    <location>
        <begin position="1"/>
        <end position="18"/>
    </location>
</feature>
<organism evidence="2 3">
    <name type="scientific">Brachionus calyciflorus</name>
    <dbReference type="NCBI Taxonomy" id="104777"/>
    <lineage>
        <taxon>Eukaryota</taxon>
        <taxon>Metazoa</taxon>
        <taxon>Spiralia</taxon>
        <taxon>Gnathifera</taxon>
        <taxon>Rotifera</taxon>
        <taxon>Eurotatoria</taxon>
        <taxon>Monogononta</taxon>
        <taxon>Pseudotrocha</taxon>
        <taxon>Ploima</taxon>
        <taxon>Brachionidae</taxon>
        <taxon>Brachionus</taxon>
    </lineage>
</organism>
<protein>
    <submittedName>
        <fullName evidence="2">Uncharacterized protein</fullName>
    </submittedName>
</protein>
<evidence type="ECO:0000313" key="2">
    <source>
        <dbReference type="EMBL" id="CAF1028321.1"/>
    </source>
</evidence>
<dbReference type="AlphaFoldDB" id="A0A814IRR6"/>
<keyword evidence="1" id="KW-0732">Signal</keyword>
<gene>
    <name evidence="2" type="ORF">OXX778_LOCUS17733</name>
</gene>
<keyword evidence="3" id="KW-1185">Reference proteome</keyword>
<evidence type="ECO:0000313" key="3">
    <source>
        <dbReference type="Proteomes" id="UP000663879"/>
    </source>
</evidence>
<comment type="caution">
    <text evidence="2">The sequence shown here is derived from an EMBL/GenBank/DDBJ whole genome shotgun (WGS) entry which is preliminary data.</text>
</comment>
<sequence>MKFLAFVLVLIALNLVNGYETTESLEQENGLYSENYISIDDGILTQKSDQKAHSLLNNLKKLIVQVEQQNKRDFEIQYLKNMFKKRGHIW</sequence>
<dbReference type="EMBL" id="CAJNOC010004627">
    <property type="protein sequence ID" value="CAF1028321.1"/>
    <property type="molecule type" value="Genomic_DNA"/>
</dbReference>
<dbReference type="Proteomes" id="UP000663879">
    <property type="component" value="Unassembled WGS sequence"/>
</dbReference>